<dbReference type="PATRIC" id="fig|1705565.3.peg.203"/>
<gene>
    <name evidence="4" type="ORF">AM231_21395</name>
</gene>
<keyword evidence="5" id="KW-1185">Reference proteome</keyword>
<protein>
    <submittedName>
        <fullName evidence="4">Protein liaG</fullName>
    </submittedName>
</protein>
<sequence>MKYKIRVGRYTAALLLIITGVLLLLDEWRGTDYVFMLQRWWPLLFILLGIEYLARYIGSRQFGRRGEFRFRPDIKGIMLAVAVTASVFVISEQEHFLHLWNRVSLNLTAAGVDYSEAEGNRFQKPDLTIPVDLDTERIIIDQLNGDISITRENVDEIEVQAQVWVDREQPGIAEAIAEQSIIEIGEGKTITIRSKGKAYGESGKRQPRMNLKIAVPDDRRFNFEVRTMNGAISLNRVEAIENILLESGNGPITLDRIYGNVTGKTLNGEITARGVIGNIKMSTNRGNVLAVDITGETDLTTQVGNMTVKRTTDNVRVQTRNGNILISGAESQLNAESLNGAVAVRSSHIGGDWNVYSAVGEMNLHIPLEGDYKLEGTISYGRILTTLPNLLIEQKTITGEAGTAEHSIHIEGNSNLNIYRSYLEQEERRNPGDWTPLPD</sequence>
<organism evidence="4 5">
    <name type="scientific">Paenibacillus solani</name>
    <dbReference type="NCBI Taxonomy" id="1705565"/>
    <lineage>
        <taxon>Bacteria</taxon>
        <taxon>Bacillati</taxon>
        <taxon>Bacillota</taxon>
        <taxon>Bacilli</taxon>
        <taxon>Bacillales</taxon>
        <taxon>Paenibacillaceae</taxon>
        <taxon>Paenibacillus</taxon>
    </lineage>
</organism>
<dbReference type="InterPro" id="IPR025164">
    <property type="entry name" value="Toastrack_DUF4097"/>
</dbReference>
<comment type="caution">
    <text evidence="4">The sequence shown here is derived from an EMBL/GenBank/DDBJ whole genome shotgun (WGS) entry which is preliminary data.</text>
</comment>
<proteinExistence type="predicted"/>
<feature type="domain" description="LiaI-LiaF-like transmembrane region" evidence="3">
    <location>
        <begin position="11"/>
        <end position="51"/>
    </location>
</feature>
<accession>A0A0M1NJQ4</accession>
<feature type="transmembrane region" description="Helical" evidence="1">
    <location>
        <begin position="37"/>
        <end position="54"/>
    </location>
</feature>
<feature type="domain" description="DUF4097" evidence="2">
    <location>
        <begin position="136"/>
        <end position="413"/>
    </location>
</feature>
<dbReference type="PANTHER" id="PTHR34094">
    <property type="match status" value="1"/>
</dbReference>
<feature type="transmembrane region" description="Helical" evidence="1">
    <location>
        <begin position="74"/>
        <end position="91"/>
    </location>
</feature>
<keyword evidence="1" id="KW-1133">Transmembrane helix</keyword>
<dbReference type="InterPro" id="IPR043726">
    <property type="entry name" value="LiaI-LiaF-like_TM1"/>
</dbReference>
<evidence type="ECO:0000256" key="1">
    <source>
        <dbReference type="SAM" id="Phobius"/>
    </source>
</evidence>
<keyword evidence="1" id="KW-0812">Transmembrane</keyword>
<keyword evidence="1" id="KW-0472">Membrane</keyword>
<evidence type="ECO:0000259" key="2">
    <source>
        <dbReference type="Pfam" id="PF13349"/>
    </source>
</evidence>
<evidence type="ECO:0000313" key="5">
    <source>
        <dbReference type="Proteomes" id="UP000036932"/>
    </source>
</evidence>
<dbReference type="EMBL" id="LIUT01000005">
    <property type="protein sequence ID" value="KOR82119.1"/>
    <property type="molecule type" value="Genomic_DNA"/>
</dbReference>
<dbReference type="PANTHER" id="PTHR34094:SF1">
    <property type="entry name" value="PROTEIN FAM185A"/>
    <property type="match status" value="1"/>
</dbReference>
<dbReference type="Proteomes" id="UP000036932">
    <property type="component" value="Unassembled WGS sequence"/>
</dbReference>
<feature type="transmembrane region" description="Helical" evidence="1">
    <location>
        <begin position="7"/>
        <end position="25"/>
    </location>
</feature>
<dbReference type="Pfam" id="PF13349">
    <property type="entry name" value="DUF4097"/>
    <property type="match status" value="1"/>
</dbReference>
<dbReference type="RefSeq" id="WP_054404426.1">
    <property type="nucleotide sequence ID" value="NZ_LIUT01000005.1"/>
</dbReference>
<dbReference type="AlphaFoldDB" id="A0A0M1NJQ4"/>
<dbReference type="OrthoDB" id="2640165at2"/>
<dbReference type="Pfam" id="PF18917">
    <property type="entry name" value="LiaI-LiaF-like_TM1"/>
    <property type="match status" value="1"/>
</dbReference>
<evidence type="ECO:0000313" key="4">
    <source>
        <dbReference type="EMBL" id="KOR82119.1"/>
    </source>
</evidence>
<reference evidence="5" key="1">
    <citation type="submission" date="2015-08" db="EMBL/GenBank/DDBJ databases">
        <title>Genome sequencing project for genomic taxonomy and phylogenomics of Bacillus-like bacteria.</title>
        <authorList>
            <person name="Liu B."/>
            <person name="Wang J."/>
            <person name="Zhu Y."/>
            <person name="Liu G."/>
            <person name="Chen Q."/>
            <person name="Chen Z."/>
            <person name="Lan J."/>
            <person name="Che J."/>
            <person name="Ge C."/>
            <person name="Shi H."/>
            <person name="Pan Z."/>
            <person name="Liu X."/>
        </authorList>
    </citation>
    <scope>NUCLEOTIDE SEQUENCE [LARGE SCALE GENOMIC DNA]</scope>
    <source>
        <strain evidence="5">FJAT-22460</strain>
    </source>
</reference>
<name>A0A0M1NJQ4_9BACL</name>
<evidence type="ECO:0000259" key="3">
    <source>
        <dbReference type="Pfam" id="PF18917"/>
    </source>
</evidence>